<accession>A0AAV5MR61</accession>
<gene>
    <name evidence="1" type="ORF">SLEP1_g58656</name>
</gene>
<proteinExistence type="predicted"/>
<dbReference type="AlphaFoldDB" id="A0AAV5MR61"/>
<name>A0AAV5MR61_9ROSI</name>
<sequence>MPNEFMLSETSSCLPFLLGFRCCSPIFMSHHFQAAALSLC</sequence>
<dbReference type="Proteomes" id="UP001054252">
    <property type="component" value="Unassembled WGS sequence"/>
</dbReference>
<keyword evidence="2" id="KW-1185">Reference proteome</keyword>
<evidence type="ECO:0000313" key="1">
    <source>
        <dbReference type="EMBL" id="GKV52050.1"/>
    </source>
</evidence>
<protein>
    <submittedName>
        <fullName evidence="1">Uncharacterized protein</fullName>
    </submittedName>
</protein>
<reference evidence="1 2" key="1">
    <citation type="journal article" date="2021" name="Commun. Biol.">
        <title>The genome of Shorea leprosula (Dipterocarpaceae) highlights the ecological relevance of drought in aseasonal tropical rainforests.</title>
        <authorList>
            <person name="Ng K.K.S."/>
            <person name="Kobayashi M.J."/>
            <person name="Fawcett J.A."/>
            <person name="Hatakeyama M."/>
            <person name="Paape T."/>
            <person name="Ng C.H."/>
            <person name="Ang C.C."/>
            <person name="Tnah L.H."/>
            <person name="Lee C.T."/>
            <person name="Nishiyama T."/>
            <person name="Sese J."/>
            <person name="O'Brien M.J."/>
            <person name="Copetti D."/>
            <person name="Mohd Noor M.I."/>
            <person name="Ong R.C."/>
            <person name="Putra M."/>
            <person name="Sireger I.Z."/>
            <person name="Indrioko S."/>
            <person name="Kosugi Y."/>
            <person name="Izuno A."/>
            <person name="Isagi Y."/>
            <person name="Lee S.L."/>
            <person name="Shimizu K.K."/>
        </authorList>
    </citation>
    <scope>NUCLEOTIDE SEQUENCE [LARGE SCALE GENOMIC DNA]</scope>
    <source>
        <strain evidence="1">214</strain>
    </source>
</reference>
<evidence type="ECO:0000313" key="2">
    <source>
        <dbReference type="Proteomes" id="UP001054252"/>
    </source>
</evidence>
<comment type="caution">
    <text evidence="1">The sequence shown here is derived from an EMBL/GenBank/DDBJ whole genome shotgun (WGS) entry which is preliminary data.</text>
</comment>
<organism evidence="1 2">
    <name type="scientific">Rubroshorea leprosula</name>
    <dbReference type="NCBI Taxonomy" id="152421"/>
    <lineage>
        <taxon>Eukaryota</taxon>
        <taxon>Viridiplantae</taxon>
        <taxon>Streptophyta</taxon>
        <taxon>Embryophyta</taxon>
        <taxon>Tracheophyta</taxon>
        <taxon>Spermatophyta</taxon>
        <taxon>Magnoliopsida</taxon>
        <taxon>eudicotyledons</taxon>
        <taxon>Gunneridae</taxon>
        <taxon>Pentapetalae</taxon>
        <taxon>rosids</taxon>
        <taxon>malvids</taxon>
        <taxon>Malvales</taxon>
        <taxon>Dipterocarpaceae</taxon>
        <taxon>Rubroshorea</taxon>
    </lineage>
</organism>
<dbReference type="EMBL" id="BPVZ01000592">
    <property type="protein sequence ID" value="GKV52050.1"/>
    <property type="molecule type" value="Genomic_DNA"/>
</dbReference>